<gene>
    <name evidence="1" type="ORF">H9R40_11980</name>
</gene>
<evidence type="ECO:0008006" key="3">
    <source>
        <dbReference type="Google" id="ProtNLM"/>
    </source>
</evidence>
<dbReference type="EMBL" id="JACSEP010000021">
    <property type="protein sequence ID" value="MBC6323952.1"/>
    <property type="molecule type" value="Genomic_DNA"/>
</dbReference>
<dbReference type="Proteomes" id="UP000613022">
    <property type="component" value="Unassembled WGS sequence"/>
</dbReference>
<evidence type="ECO:0000313" key="1">
    <source>
        <dbReference type="EMBL" id="MBC6323952.1"/>
    </source>
</evidence>
<name>A0AAW3XJ96_9ENTR</name>
<evidence type="ECO:0000313" key="2">
    <source>
        <dbReference type="Proteomes" id="UP000613022"/>
    </source>
</evidence>
<dbReference type="AlphaFoldDB" id="A0AAW3XJ96"/>
<dbReference type="PROSITE" id="PS51257">
    <property type="entry name" value="PROKAR_LIPOPROTEIN"/>
    <property type="match status" value="1"/>
</dbReference>
<sequence>MRFKITAICLMATSCTSPYPTSTPAFPLTKGLVIKNNNEKLSIDNIKIDDSMESSDYERLAAKIKLMDLTLKEKTTQLANQKYSISDIGFLGGLTSVIAAASGAITTALYSGGVAVGGNTISQRYNYDVQILNYNITREKLNCMYKSMTELNSQQQKIIINDTNNTLAGVLKPYVDGVLNDLEFELEKQQTTMSIVAPDISVVSKLLTKEKASGQALKNNKGIRAYGLTLGFNEHIDDAAIFVLADNIEANIGLCKISPNHKDTPIDNIE</sequence>
<comment type="caution">
    <text evidence="1">The sequence shown here is derived from an EMBL/GenBank/DDBJ whole genome shotgun (WGS) entry which is preliminary data.</text>
</comment>
<reference evidence="1" key="1">
    <citation type="submission" date="2020-08" db="EMBL/GenBank/DDBJ databases">
        <title>Distribution of Beta-Lactamase Producing Gram-Negative Bacterial Isolates in Isabela River of Santo Domingo, Dominican Republic.</title>
        <authorList>
            <person name="Calderon V."/>
            <person name="Del Rosario C."/>
            <person name="Duarte A."/>
            <person name="Bonnelly R."/>
            <person name="Barauna R."/>
            <person name="Ramos R.T."/>
            <person name="Perdomo O.P."/>
            <person name="Rodriguez De Francisco L.E."/>
            <person name="Franco De Los Santos E.F."/>
        </authorList>
    </citation>
    <scope>NUCLEOTIDE SEQUENCE</scope>
    <source>
        <strain evidence="1">INTEC_BI4_1.1</strain>
    </source>
</reference>
<proteinExistence type="predicted"/>
<dbReference type="RefSeq" id="WP_045269560.1">
    <property type="nucleotide sequence ID" value="NZ_AP022498.1"/>
</dbReference>
<organism evidence="1 2">
    <name type="scientific">Enterobacter kobei</name>
    <dbReference type="NCBI Taxonomy" id="208224"/>
    <lineage>
        <taxon>Bacteria</taxon>
        <taxon>Pseudomonadati</taxon>
        <taxon>Pseudomonadota</taxon>
        <taxon>Gammaproteobacteria</taxon>
        <taxon>Enterobacterales</taxon>
        <taxon>Enterobacteriaceae</taxon>
        <taxon>Enterobacter</taxon>
        <taxon>Enterobacter cloacae complex</taxon>
    </lineage>
</organism>
<accession>A0AAW3XJ96</accession>
<protein>
    <recommendedName>
        <fullName evidence="3">Lipoprotein</fullName>
    </recommendedName>
</protein>